<evidence type="ECO:0000256" key="5">
    <source>
        <dbReference type="ARBA" id="ARBA00022692"/>
    </source>
</evidence>
<feature type="transmembrane region" description="Helical" evidence="11">
    <location>
        <begin position="53"/>
        <end position="73"/>
    </location>
</feature>
<feature type="transmembrane region" description="Helical" evidence="11">
    <location>
        <begin position="85"/>
        <end position="103"/>
    </location>
</feature>
<dbReference type="PROSITE" id="PS00217">
    <property type="entry name" value="SUGAR_TRANSPORT_2"/>
    <property type="match status" value="1"/>
</dbReference>
<dbReference type="GO" id="GO:0015293">
    <property type="term" value="F:symporter activity"/>
    <property type="evidence" value="ECO:0007669"/>
    <property type="project" value="UniProtKB-KW"/>
</dbReference>
<dbReference type="InterPro" id="IPR036259">
    <property type="entry name" value="MFS_trans_sf"/>
</dbReference>
<comment type="similarity">
    <text evidence="2">Belongs to the major facilitator superfamily. Metabolite:H+ Symporter (MHS) family (TC 2.A.1.6) family.</text>
</comment>
<dbReference type="EMBL" id="PKGO01000003">
    <property type="protein sequence ID" value="PKY70638.1"/>
    <property type="molecule type" value="Genomic_DNA"/>
</dbReference>
<feature type="transmembrane region" description="Helical" evidence="11">
    <location>
        <begin position="109"/>
        <end position="128"/>
    </location>
</feature>
<keyword evidence="4" id="KW-1003">Cell membrane</keyword>
<evidence type="ECO:0000256" key="3">
    <source>
        <dbReference type="ARBA" id="ARBA00022448"/>
    </source>
</evidence>
<feature type="transmembrane region" description="Helical" evidence="11">
    <location>
        <begin position="375"/>
        <end position="396"/>
    </location>
</feature>
<evidence type="ECO:0000256" key="7">
    <source>
        <dbReference type="ARBA" id="ARBA00022989"/>
    </source>
</evidence>
<dbReference type="FunFam" id="1.20.1250.20:FF:000001">
    <property type="entry name" value="Dicarboxylate MFS transporter"/>
    <property type="match status" value="1"/>
</dbReference>
<accession>A0A2I1IHN7</accession>
<feature type="transmembrane region" description="Helical" evidence="11">
    <location>
        <begin position="332"/>
        <end position="354"/>
    </location>
</feature>
<feature type="domain" description="Major facilitator superfamily (MFS) profile" evidence="12">
    <location>
        <begin position="12"/>
        <end position="429"/>
    </location>
</feature>
<dbReference type="InterPro" id="IPR020846">
    <property type="entry name" value="MFS_dom"/>
</dbReference>
<dbReference type="PANTHER" id="PTHR43045:SF1">
    <property type="entry name" value="SHIKIMATE TRANSPORTER"/>
    <property type="match status" value="1"/>
</dbReference>
<gene>
    <name evidence="13" type="ORF">CYJ40_03465</name>
</gene>
<dbReference type="SUPFAM" id="SSF103473">
    <property type="entry name" value="MFS general substrate transporter"/>
    <property type="match status" value="1"/>
</dbReference>
<evidence type="ECO:0000256" key="9">
    <source>
        <dbReference type="ARBA" id="ARBA00037295"/>
    </source>
</evidence>
<feature type="transmembrane region" description="Helical" evidence="11">
    <location>
        <begin position="12"/>
        <end position="33"/>
    </location>
</feature>
<comment type="function">
    <text evidence="9">May be a proton symporter involved in the uptake of osmolytes such as proline and glycine betaine.</text>
</comment>
<evidence type="ECO:0000256" key="10">
    <source>
        <dbReference type="ARBA" id="ARBA00039918"/>
    </source>
</evidence>
<comment type="subcellular location">
    <subcellularLocation>
        <location evidence="1">Cell membrane</location>
        <topology evidence="1">Multi-pass membrane protein</topology>
    </subcellularLocation>
</comment>
<dbReference type="Proteomes" id="UP000242755">
    <property type="component" value="Unassembled WGS sequence"/>
</dbReference>
<evidence type="ECO:0000256" key="4">
    <source>
        <dbReference type="ARBA" id="ARBA00022475"/>
    </source>
</evidence>
<comment type="caution">
    <text evidence="13">The sequence shown here is derived from an EMBL/GenBank/DDBJ whole genome shotgun (WGS) entry which is preliminary data.</text>
</comment>
<dbReference type="PANTHER" id="PTHR43045">
    <property type="entry name" value="SHIKIMATE TRANSPORTER"/>
    <property type="match status" value="1"/>
</dbReference>
<evidence type="ECO:0000259" key="12">
    <source>
        <dbReference type="PROSITE" id="PS50850"/>
    </source>
</evidence>
<evidence type="ECO:0000256" key="6">
    <source>
        <dbReference type="ARBA" id="ARBA00022847"/>
    </source>
</evidence>
<sequence length="431" mass="46396">MSTPSAAQSRRAALGSFVGAVVEWYDFLLYGLVAATVLGQVFFPESSPVASRLAAFATLGVGFLFRPLGGIIFGHFGDRIGRKRMLVWTMTIMGVATALIGLLPTYAQIGWVAPLLLVVLRCVQGLAVGGEWGGAAMLAVENAPRGLRALFSSGVQIGYSVGLLLSTAAVSLLNSVLSDEAFTAWGWRIPFIFSAILVALGLWVRAGVAESQEFIQVEKRLQQEDEPKRLPLFEAVRRYPAQLVQIIGLRFIELFSMYVVTTFALAFAVDNLGFERQTMLNVNLFVGGLGILTIPLFAYLADRFGRMRVYLFGVVVGVVFAFPFFFALDKGAFIGIVICAIILVNIAHDAVVAVQQPLFASMFPAEFRYSGAGTAYQVAAAVAGGFTPFIATWLVAIGNGSWLGVAIYLVAGCLISGLCGIWVARTHREAH</sequence>
<name>A0A2I1IHN7_9MICO</name>
<protein>
    <recommendedName>
        <fullName evidence="10">Putative proline/betaine transporter</fullName>
    </recommendedName>
</protein>
<dbReference type="Pfam" id="PF07690">
    <property type="entry name" value="MFS_1"/>
    <property type="match status" value="1"/>
</dbReference>
<reference evidence="13 14" key="1">
    <citation type="submission" date="2017-12" db="EMBL/GenBank/DDBJ databases">
        <title>Phylogenetic diversity of female urinary microbiome.</title>
        <authorList>
            <person name="Thomas-White K."/>
            <person name="Wolfe A.J."/>
        </authorList>
    </citation>
    <scope>NUCLEOTIDE SEQUENCE [LARGE SCALE GENOMIC DNA]</scope>
    <source>
        <strain evidence="13 14">UMB0426</strain>
    </source>
</reference>
<evidence type="ECO:0000313" key="14">
    <source>
        <dbReference type="Proteomes" id="UP000242755"/>
    </source>
</evidence>
<dbReference type="AlphaFoldDB" id="A0A2I1IHN7"/>
<keyword evidence="3" id="KW-0813">Transport</keyword>
<feature type="transmembrane region" description="Helical" evidence="11">
    <location>
        <begin position="149"/>
        <end position="173"/>
    </location>
</feature>
<proteinExistence type="inferred from homology"/>
<dbReference type="CDD" id="cd17369">
    <property type="entry name" value="MFS_ShiA_like"/>
    <property type="match status" value="1"/>
</dbReference>
<keyword evidence="5 11" id="KW-0812">Transmembrane</keyword>
<feature type="transmembrane region" description="Helical" evidence="11">
    <location>
        <begin position="185"/>
        <end position="204"/>
    </location>
</feature>
<keyword evidence="6" id="KW-0769">Symport</keyword>
<feature type="transmembrane region" description="Helical" evidence="11">
    <location>
        <begin position="280"/>
        <end position="301"/>
    </location>
</feature>
<evidence type="ECO:0000256" key="8">
    <source>
        <dbReference type="ARBA" id="ARBA00023136"/>
    </source>
</evidence>
<keyword evidence="7 11" id="KW-1133">Transmembrane helix</keyword>
<dbReference type="InterPro" id="IPR011701">
    <property type="entry name" value="MFS"/>
</dbReference>
<evidence type="ECO:0000313" key="13">
    <source>
        <dbReference type="EMBL" id="PKY70638.1"/>
    </source>
</evidence>
<dbReference type="Gene3D" id="1.20.1250.20">
    <property type="entry name" value="MFS general substrate transporter like domains"/>
    <property type="match status" value="2"/>
</dbReference>
<evidence type="ECO:0000256" key="1">
    <source>
        <dbReference type="ARBA" id="ARBA00004651"/>
    </source>
</evidence>
<dbReference type="InterPro" id="IPR005829">
    <property type="entry name" value="Sugar_transporter_CS"/>
</dbReference>
<feature type="transmembrane region" description="Helical" evidence="11">
    <location>
        <begin position="402"/>
        <end position="424"/>
    </location>
</feature>
<feature type="transmembrane region" description="Helical" evidence="11">
    <location>
        <begin position="247"/>
        <end position="268"/>
    </location>
</feature>
<dbReference type="GO" id="GO:0005886">
    <property type="term" value="C:plasma membrane"/>
    <property type="evidence" value="ECO:0007669"/>
    <property type="project" value="UniProtKB-SubCell"/>
</dbReference>
<keyword evidence="8 11" id="KW-0472">Membrane</keyword>
<organism evidence="13 14">
    <name type="scientific">Brevibacterium ravenspurgense</name>
    <dbReference type="NCBI Taxonomy" id="479117"/>
    <lineage>
        <taxon>Bacteria</taxon>
        <taxon>Bacillati</taxon>
        <taxon>Actinomycetota</taxon>
        <taxon>Actinomycetes</taxon>
        <taxon>Micrococcales</taxon>
        <taxon>Brevibacteriaceae</taxon>
        <taxon>Brevibacterium</taxon>
    </lineage>
</organism>
<dbReference type="NCBIfam" id="NF007414">
    <property type="entry name" value="PRK09952.1"/>
    <property type="match status" value="1"/>
</dbReference>
<evidence type="ECO:0000256" key="2">
    <source>
        <dbReference type="ARBA" id="ARBA00008240"/>
    </source>
</evidence>
<dbReference type="RefSeq" id="WP_101672050.1">
    <property type="nucleotide sequence ID" value="NZ_PKGO01000003.1"/>
</dbReference>
<feature type="transmembrane region" description="Helical" evidence="11">
    <location>
        <begin position="308"/>
        <end position="326"/>
    </location>
</feature>
<evidence type="ECO:0000256" key="11">
    <source>
        <dbReference type="SAM" id="Phobius"/>
    </source>
</evidence>
<dbReference type="PROSITE" id="PS50850">
    <property type="entry name" value="MFS"/>
    <property type="match status" value="1"/>
</dbReference>
<dbReference type="STRING" id="1176165.GCA_001584405_01504"/>